<feature type="chain" id="PRO_5038800386" evidence="1">
    <location>
        <begin position="25"/>
        <end position="172"/>
    </location>
</feature>
<accession>A0A9D1YZA3</accession>
<sequence>MKSKLRLFALMFLGVLLSVSCSKKEEGGSGGDGGNGGDGGEIPTATYGWKLTSWNGGTAIDGYVYLQFADDGTFTLYQQIGESTKAGYERLTGTYVIENDPDSNRIISGRYSDDTPWKDTYIIETWTDAEIRWRAVSDAAVSIYTWSEIPDYVTASSVSTTSRSAVPEQRFL</sequence>
<feature type="signal peptide" evidence="1">
    <location>
        <begin position="1"/>
        <end position="24"/>
    </location>
</feature>
<evidence type="ECO:0000313" key="3">
    <source>
        <dbReference type="Proteomes" id="UP000886844"/>
    </source>
</evidence>
<gene>
    <name evidence="2" type="ORF">H9828_01090</name>
</gene>
<evidence type="ECO:0000313" key="2">
    <source>
        <dbReference type="EMBL" id="HIY67993.1"/>
    </source>
</evidence>
<evidence type="ECO:0000256" key="1">
    <source>
        <dbReference type="SAM" id="SignalP"/>
    </source>
</evidence>
<dbReference type="Proteomes" id="UP000886844">
    <property type="component" value="Unassembled WGS sequence"/>
</dbReference>
<dbReference type="AlphaFoldDB" id="A0A9D1YZA3"/>
<proteinExistence type="predicted"/>
<organism evidence="2 3">
    <name type="scientific">Candidatus Alistipes intestinigallinarum</name>
    <dbReference type="NCBI Taxonomy" id="2838440"/>
    <lineage>
        <taxon>Bacteria</taxon>
        <taxon>Pseudomonadati</taxon>
        <taxon>Bacteroidota</taxon>
        <taxon>Bacteroidia</taxon>
        <taxon>Bacteroidales</taxon>
        <taxon>Rikenellaceae</taxon>
        <taxon>Alistipes</taxon>
    </lineage>
</organism>
<reference evidence="2" key="2">
    <citation type="submission" date="2021-04" db="EMBL/GenBank/DDBJ databases">
        <authorList>
            <person name="Gilroy R."/>
        </authorList>
    </citation>
    <scope>NUCLEOTIDE SEQUENCE</scope>
    <source>
        <strain evidence="2">5134</strain>
    </source>
</reference>
<name>A0A9D1YZA3_9BACT</name>
<dbReference type="PROSITE" id="PS51257">
    <property type="entry name" value="PROKAR_LIPOPROTEIN"/>
    <property type="match status" value="1"/>
</dbReference>
<comment type="caution">
    <text evidence="2">The sequence shown here is derived from an EMBL/GenBank/DDBJ whole genome shotgun (WGS) entry which is preliminary data.</text>
</comment>
<dbReference type="EMBL" id="DXDA01000010">
    <property type="protein sequence ID" value="HIY67993.1"/>
    <property type="molecule type" value="Genomic_DNA"/>
</dbReference>
<reference evidence="2" key="1">
    <citation type="journal article" date="2021" name="PeerJ">
        <title>Extensive microbial diversity within the chicken gut microbiome revealed by metagenomics and culture.</title>
        <authorList>
            <person name="Gilroy R."/>
            <person name="Ravi A."/>
            <person name="Getino M."/>
            <person name="Pursley I."/>
            <person name="Horton D.L."/>
            <person name="Alikhan N.F."/>
            <person name="Baker D."/>
            <person name="Gharbi K."/>
            <person name="Hall N."/>
            <person name="Watson M."/>
            <person name="Adriaenssens E.M."/>
            <person name="Foster-Nyarko E."/>
            <person name="Jarju S."/>
            <person name="Secka A."/>
            <person name="Antonio M."/>
            <person name="Oren A."/>
            <person name="Chaudhuri R.R."/>
            <person name="La Ragione R."/>
            <person name="Hildebrand F."/>
            <person name="Pallen M.J."/>
        </authorList>
    </citation>
    <scope>NUCLEOTIDE SEQUENCE</scope>
    <source>
        <strain evidence="2">5134</strain>
    </source>
</reference>
<keyword evidence="1" id="KW-0732">Signal</keyword>
<protein>
    <submittedName>
        <fullName evidence="2">META domain-containing protein</fullName>
    </submittedName>
</protein>